<reference evidence="2" key="1">
    <citation type="journal article" date="2019" name="Int. J. Syst. Evol. Microbiol.">
        <title>The Global Catalogue of Microorganisms (GCM) 10K type strain sequencing project: providing services to taxonomists for standard genome sequencing and annotation.</title>
        <authorList>
            <consortium name="The Broad Institute Genomics Platform"/>
            <consortium name="The Broad Institute Genome Sequencing Center for Infectious Disease"/>
            <person name="Wu L."/>
            <person name="Ma J."/>
        </authorList>
    </citation>
    <scope>NUCLEOTIDE SEQUENCE [LARGE SCALE GENOMIC DNA]</scope>
    <source>
        <strain evidence="2">JCM 18055</strain>
    </source>
</reference>
<proteinExistence type="predicted"/>
<name>A0ABP8XJW5_9PSEU</name>
<keyword evidence="2" id="KW-1185">Reference proteome</keyword>
<protein>
    <submittedName>
        <fullName evidence="1">Uncharacterized protein</fullName>
    </submittedName>
</protein>
<evidence type="ECO:0000313" key="2">
    <source>
        <dbReference type="Proteomes" id="UP001500325"/>
    </source>
</evidence>
<gene>
    <name evidence="1" type="ORF">GCM10023215_55990</name>
</gene>
<accession>A0ABP8XJW5</accession>
<sequence length="54" mass="5868">MPFVTTIAAATRRLLDDPSFPQRSRHLAARITSDAHSTTAVDQPVRAANGLAMY</sequence>
<organism evidence="1 2">
    <name type="scientific">Pseudonocardia yuanmonensis</name>
    <dbReference type="NCBI Taxonomy" id="1095914"/>
    <lineage>
        <taxon>Bacteria</taxon>
        <taxon>Bacillati</taxon>
        <taxon>Actinomycetota</taxon>
        <taxon>Actinomycetes</taxon>
        <taxon>Pseudonocardiales</taxon>
        <taxon>Pseudonocardiaceae</taxon>
        <taxon>Pseudonocardia</taxon>
    </lineage>
</organism>
<dbReference type="EMBL" id="BAABIC010000025">
    <property type="protein sequence ID" value="GAA4707742.1"/>
    <property type="molecule type" value="Genomic_DNA"/>
</dbReference>
<dbReference type="RefSeq" id="WP_345383764.1">
    <property type="nucleotide sequence ID" value="NZ_BAABIC010000025.1"/>
</dbReference>
<dbReference type="Proteomes" id="UP001500325">
    <property type="component" value="Unassembled WGS sequence"/>
</dbReference>
<evidence type="ECO:0000313" key="1">
    <source>
        <dbReference type="EMBL" id="GAA4707742.1"/>
    </source>
</evidence>
<comment type="caution">
    <text evidence="1">The sequence shown here is derived from an EMBL/GenBank/DDBJ whole genome shotgun (WGS) entry which is preliminary data.</text>
</comment>